<evidence type="ECO:0000313" key="13">
    <source>
        <dbReference type="EMBL" id="ADI02020.1"/>
    </source>
</evidence>
<comment type="catalytic activity">
    <reaction evidence="7">
        <text>L-threonyl-[protein] + ATP = O-phospho-L-threonyl-[protein] + ADP + H(+)</text>
        <dbReference type="Rhea" id="RHEA:46608"/>
        <dbReference type="Rhea" id="RHEA-COMP:11060"/>
        <dbReference type="Rhea" id="RHEA-COMP:11605"/>
        <dbReference type="ChEBI" id="CHEBI:15378"/>
        <dbReference type="ChEBI" id="CHEBI:30013"/>
        <dbReference type="ChEBI" id="CHEBI:30616"/>
        <dbReference type="ChEBI" id="CHEBI:61977"/>
        <dbReference type="ChEBI" id="CHEBI:456216"/>
        <dbReference type="EC" id="2.7.11.1"/>
    </reaction>
</comment>
<evidence type="ECO:0000256" key="9">
    <source>
        <dbReference type="PROSITE-ProRule" id="PRU10141"/>
    </source>
</evidence>
<dbReference type="Proteomes" id="UP000000378">
    <property type="component" value="Chromosome"/>
</dbReference>
<feature type="domain" description="Protein kinase" evidence="12">
    <location>
        <begin position="46"/>
        <end position="308"/>
    </location>
</feature>
<dbReference type="STRING" id="643648.Slip_1247"/>
<dbReference type="PANTHER" id="PTHR24363:SF0">
    <property type="entry name" value="SERINE_THREONINE KINASE LIKE DOMAIN CONTAINING 1"/>
    <property type="match status" value="1"/>
</dbReference>
<dbReference type="GO" id="GO:0005524">
    <property type="term" value="F:ATP binding"/>
    <property type="evidence" value="ECO:0007669"/>
    <property type="project" value="UniProtKB-UniRule"/>
</dbReference>
<keyword evidence="11" id="KW-0812">Transmembrane</keyword>
<comment type="catalytic activity">
    <reaction evidence="8">
        <text>L-seryl-[protein] + ATP = O-phospho-L-seryl-[protein] + ADP + H(+)</text>
        <dbReference type="Rhea" id="RHEA:17989"/>
        <dbReference type="Rhea" id="RHEA-COMP:9863"/>
        <dbReference type="Rhea" id="RHEA-COMP:11604"/>
        <dbReference type="ChEBI" id="CHEBI:15378"/>
        <dbReference type="ChEBI" id="CHEBI:29999"/>
        <dbReference type="ChEBI" id="CHEBI:30616"/>
        <dbReference type="ChEBI" id="CHEBI:83421"/>
        <dbReference type="ChEBI" id="CHEBI:456216"/>
        <dbReference type="EC" id="2.7.11.1"/>
    </reaction>
</comment>
<dbReference type="PANTHER" id="PTHR24363">
    <property type="entry name" value="SERINE/THREONINE PROTEIN KINASE"/>
    <property type="match status" value="1"/>
</dbReference>
<reference evidence="13 14" key="2">
    <citation type="journal article" date="2010" name="Stand. Genomic Sci.">
        <title>Complete genome sequence of Syntrophothermus lipocalidus type strain (TGB-C1).</title>
        <authorList>
            <person name="Djao O.D."/>
            <person name="Zhang X."/>
            <person name="Lucas S."/>
            <person name="Lapidus A."/>
            <person name="Del Rio T.G."/>
            <person name="Nolan M."/>
            <person name="Tice H."/>
            <person name="Cheng J.F."/>
            <person name="Han C."/>
            <person name="Tapia R."/>
            <person name="Goodwin L."/>
            <person name="Pitluck S."/>
            <person name="Liolios K."/>
            <person name="Ivanova N."/>
            <person name="Mavromatis K."/>
            <person name="Mikhailova N."/>
            <person name="Ovchinnikova G."/>
            <person name="Pati A."/>
            <person name="Brambilla E."/>
            <person name="Chen A."/>
            <person name="Palaniappan K."/>
            <person name="Land M."/>
            <person name="Hauser L."/>
            <person name="Chang Y.J."/>
            <person name="Jeffries C.D."/>
            <person name="Rohde M."/>
            <person name="Sikorski J."/>
            <person name="Spring S."/>
            <person name="Goker M."/>
            <person name="Detter J.C."/>
            <person name="Woyke T."/>
            <person name="Bristow J."/>
            <person name="Eisen J.A."/>
            <person name="Markowitz V."/>
            <person name="Hugenholtz P."/>
            <person name="Kyrpides N.C."/>
            <person name="Klenk H.P."/>
        </authorList>
    </citation>
    <scope>NUCLEOTIDE SEQUENCE [LARGE SCALE GENOMIC DNA]</scope>
    <source>
        <strain evidence="14">DSM 12680 / TGB-C1</strain>
    </source>
</reference>
<evidence type="ECO:0000256" key="10">
    <source>
        <dbReference type="SAM" id="MobiDB-lite"/>
    </source>
</evidence>
<dbReference type="Pfam" id="PF13240">
    <property type="entry name" value="Zn_Ribbon_1"/>
    <property type="match status" value="1"/>
</dbReference>
<feature type="transmembrane region" description="Helical" evidence="11">
    <location>
        <begin position="417"/>
        <end position="438"/>
    </location>
</feature>
<dbReference type="InterPro" id="IPR011009">
    <property type="entry name" value="Kinase-like_dom_sf"/>
</dbReference>
<dbReference type="KEGG" id="slp:Slip_1247"/>
<keyword evidence="11" id="KW-1133">Transmembrane helix</keyword>
<evidence type="ECO:0000256" key="2">
    <source>
        <dbReference type="ARBA" id="ARBA00022527"/>
    </source>
</evidence>
<protein>
    <recommendedName>
        <fullName evidence="1">non-specific serine/threonine protein kinase</fullName>
        <ecNumber evidence="1">2.7.11.1</ecNumber>
    </recommendedName>
</protein>
<dbReference type="InterPro" id="IPR000719">
    <property type="entry name" value="Prot_kinase_dom"/>
</dbReference>
<dbReference type="PROSITE" id="PS50011">
    <property type="entry name" value="PROTEIN_KINASE_DOM"/>
    <property type="match status" value="1"/>
</dbReference>
<evidence type="ECO:0000256" key="3">
    <source>
        <dbReference type="ARBA" id="ARBA00022679"/>
    </source>
</evidence>
<gene>
    <name evidence="13" type="ordered locus">Slip_1247</name>
</gene>
<evidence type="ECO:0000256" key="8">
    <source>
        <dbReference type="ARBA" id="ARBA00048679"/>
    </source>
</evidence>
<dbReference type="SUPFAM" id="SSF56112">
    <property type="entry name" value="Protein kinase-like (PK-like)"/>
    <property type="match status" value="1"/>
</dbReference>
<evidence type="ECO:0000256" key="5">
    <source>
        <dbReference type="ARBA" id="ARBA00022777"/>
    </source>
</evidence>
<dbReference type="AlphaFoldDB" id="D7CMT5"/>
<keyword evidence="14" id="KW-1185">Reference proteome</keyword>
<dbReference type="EMBL" id="CP002048">
    <property type="protein sequence ID" value="ADI02020.1"/>
    <property type="molecule type" value="Genomic_DNA"/>
</dbReference>
<dbReference type="eggNOG" id="COG0515">
    <property type="taxonomic scope" value="Bacteria"/>
</dbReference>
<keyword evidence="4 9" id="KW-0547">Nucleotide-binding</keyword>
<dbReference type="Gene3D" id="1.10.510.10">
    <property type="entry name" value="Transferase(Phosphotransferase) domain 1"/>
    <property type="match status" value="1"/>
</dbReference>
<feature type="binding site" evidence="9">
    <location>
        <position position="76"/>
    </location>
    <ligand>
        <name>ATP</name>
        <dbReference type="ChEBI" id="CHEBI:30616"/>
    </ligand>
</feature>
<evidence type="ECO:0000256" key="7">
    <source>
        <dbReference type="ARBA" id="ARBA00047899"/>
    </source>
</evidence>
<reference evidence="14" key="1">
    <citation type="journal article" date="2010" name="Stand. Genomic Sci.">
        <title>Complete genome sequence of Syntrophothermus lipocalidus type strain (TGB-C1T).</title>
        <authorList>
            <consortium name="US DOE Joint Genome Institute (JGI-PGF)"/>
            <person name="Djao O."/>
            <person name="Zhang X."/>
            <person name="Lucas S."/>
            <person name="Lapidus A."/>
            <person name="Glavina Del Rio T."/>
            <person name="Nolan M."/>
            <person name="Tice H."/>
            <person name="Cheng J."/>
            <person name="Han C."/>
            <person name="Tapia R."/>
            <person name="Goodwin L."/>
            <person name="Pitluck S."/>
            <person name="Liolios K."/>
            <person name="Ivanova N."/>
            <person name="Mavromatis K."/>
            <person name="Mikhailova N."/>
            <person name="Ovchinnikova G."/>
            <person name="Pati A."/>
            <person name="Brambilla E."/>
            <person name="Chen A."/>
            <person name="Palaniappan K."/>
            <person name="Land M."/>
            <person name="Hauser L."/>
            <person name="Chang Y."/>
            <person name="Jeffries C."/>
            <person name="Rohde M."/>
            <person name="Sikorski J."/>
            <person name="Spring S."/>
            <person name="Goker M."/>
            <person name="Detter J."/>
            <person name="Woyke T."/>
            <person name="Bristow J."/>
            <person name="Eisen J."/>
            <person name="Markowitz V."/>
            <person name="Hugenholtz P."/>
            <person name="Kyrpides N."/>
            <person name="Klenk H."/>
        </authorList>
    </citation>
    <scope>NUCLEOTIDE SEQUENCE [LARGE SCALE GENOMIC DNA]</scope>
    <source>
        <strain evidence="14">DSM 12680 / TGB-C1</strain>
    </source>
</reference>
<dbReference type="CDD" id="cd14014">
    <property type="entry name" value="STKc_PknB_like"/>
    <property type="match status" value="1"/>
</dbReference>
<keyword evidence="3" id="KW-0808">Transferase</keyword>
<dbReference type="EC" id="2.7.11.1" evidence="1"/>
<dbReference type="InterPro" id="IPR017441">
    <property type="entry name" value="Protein_kinase_ATP_BS"/>
</dbReference>
<keyword evidence="2 13" id="KW-0723">Serine/threonine-protein kinase</keyword>
<dbReference type="Pfam" id="PF00069">
    <property type="entry name" value="Pkinase"/>
    <property type="match status" value="1"/>
</dbReference>
<keyword evidence="5 13" id="KW-0418">Kinase</keyword>
<dbReference type="PROSITE" id="PS00107">
    <property type="entry name" value="PROTEIN_KINASE_ATP"/>
    <property type="match status" value="1"/>
</dbReference>
<organism evidence="13 14">
    <name type="scientific">Syntrophothermus lipocalidus (strain DSM 12680 / TGB-C1)</name>
    <dbReference type="NCBI Taxonomy" id="643648"/>
    <lineage>
        <taxon>Bacteria</taxon>
        <taxon>Bacillati</taxon>
        <taxon>Bacillota</taxon>
        <taxon>Clostridia</taxon>
        <taxon>Eubacteriales</taxon>
        <taxon>Syntrophomonadaceae</taxon>
        <taxon>Syntrophothermus</taxon>
    </lineage>
</organism>
<feature type="region of interest" description="Disordered" evidence="10">
    <location>
        <begin position="488"/>
        <end position="524"/>
    </location>
</feature>
<dbReference type="RefSeq" id="WP_013175422.1">
    <property type="nucleotide sequence ID" value="NC_014220.1"/>
</dbReference>
<feature type="compositionally biased region" description="Polar residues" evidence="10">
    <location>
        <begin position="488"/>
        <end position="500"/>
    </location>
</feature>
<dbReference type="SMART" id="SM00220">
    <property type="entry name" value="S_TKc"/>
    <property type="match status" value="1"/>
</dbReference>
<dbReference type="Gene3D" id="3.30.200.20">
    <property type="entry name" value="Phosphorylase Kinase, domain 1"/>
    <property type="match status" value="1"/>
</dbReference>
<evidence type="ECO:0000256" key="6">
    <source>
        <dbReference type="ARBA" id="ARBA00022840"/>
    </source>
</evidence>
<accession>D7CMT5</accession>
<name>D7CMT5_SYNLT</name>
<dbReference type="HOGENOM" id="CLU_420867_0_0_9"/>
<evidence type="ECO:0000256" key="4">
    <source>
        <dbReference type="ARBA" id="ARBA00022741"/>
    </source>
</evidence>
<evidence type="ECO:0000259" key="12">
    <source>
        <dbReference type="PROSITE" id="PS50011"/>
    </source>
</evidence>
<evidence type="ECO:0000256" key="11">
    <source>
        <dbReference type="SAM" id="Phobius"/>
    </source>
</evidence>
<dbReference type="InterPro" id="IPR026870">
    <property type="entry name" value="Zinc_ribbon_dom"/>
</dbReference>
<sequence>MSRKCPSCQTENPDGKNFCSECGQSLTDDFSRTGWLKPDSVLEGRYVIVKTLGRGGMGAVYQALDTRLNNIPVAIKEMSTSAVSPGNIQAAIEAFKKEASILISLRHPALPRITDFFSCGKDRWYLVMDCIEGQTLKTLVEKRGPIPETEVVNWARQLCEILDYLHSQDPPIIFRDLKPANIMLTPDARIKLIDFGIARHFRRDSYADTLAYGSTGFAPPEQYGEHQTVPQSDIYALGATLHYLLTGRDPSRNPFNFQPPSQFVKVSGRMESAVMKALQLRVEDRPASAREMMALLPGGEVEVHNPAIVQSEKHGTELSSLVDEKKEVKVTASGETGETSDFPVGKSLPLKAVEGLTVGIEVDTPTVPPDQSTVETAPMGEGAANFSSTVMNKDRNFVPQTGYSELAVKDTSRNTRFVAPVVAVVLLILAIFGSVSYFQSRNHAVLNDGFDRSKVTSKAGMGDIQSKGFQKQQGTNQQETNLSDQQLELQGESQKQTEPQAKSEQQPNKPQQQSQSSSQLQQNSVISLPQPQTGQQQSQPAVPSQPSCVVDIPELEAAGIIQGGHGSTIDVVLYQKDAYWVQIPKAVVVEGDIVLGKPYLTDNNNRVCYPVISEMTTERSSIEFYGGKACFPNGVPPHSSVRELAYAYGYI</sequence>
<proteinExistence type="predicted"/>
<evidence type="ECO:0000313" key="14">
    <source>
        <dbReference type="Proteomes" id="UP000000378"/>
    </source>
</evidence>
<dbReference type="GO" id="GO:0004674">
    <property type="term" value="F:protein serine/threonine kinase activity"/>
    <property type="evidence" value="ECO:0007669"/>
    <property type="project" value="UniProtKB-KW"/>
</dbReference>
<keyword evidence="11" id="KW-0472">Membrane</keyword>
<feature type="compositionally biased region" description="Low complexity" evidence="10">
    <location>
        <begin position="502"/>
        <end position="524"/>
    </location>
</feature>
<dbReference type="OrthoDB" id="9788659at2"/>
<keyword evidence="6 9" id="KW-0067">ATP-binding</keyword>
<evidence type="ECO:0000256" key="1">
    <source>
        <dbReference type="ARBA" id="ARBA00012513"/>
    </source>
</evidence>